<dbReference type="GO" id="GO:0032259">
    <property type="term" value="P:methylation"/>
    <property type="evidence" value="ECO:0007669"/>
    <property type="project" value="UniProtKB-KW"/>
</dbReference>
<sequence length="341" mass="38407">MPRIPPQVLRHAYYTEPLLAQLLPVCRTFASANNELRWLREHVQQDQTCLPSRHRQALKALVERRARGEPLQYILGSEHFGDLEIVCKPGVLIPRQETAASVSHLVRLLPSLLRLPTSTPLRVLDLCTGTGCIPLLFHHEFYAQAIHKRHQLDLQVMQIPFSNDTNDQAGAALRQLQFVKADVLQSKDSGQRTTPSIEQVLQQVSEEHRKFQIVISNPPYISTHEHKTVTSPSVRKYEPRLALVPIAAHHDNGIEDGNQFYPRLWRLADAVAAKVVLFEVGDLRQAVRVADMAGAGSKWERIEIWRDDPGHPSDNAALARGRDGSYSIKGDGNARSVVAWR</sequence>
<dbReference type="InterPro" id="IPR002052">
    <property type="entry name" value="DNA_methylase_N6_adenine_CS"/>
</dbReference>
<dbReference type="EMBL" id="CP051143">
    <property type="protein sequence ID" value="QIX02136.1"/>
    <property type="molecule type" value="Genomic_DNA"/>
</dbReference>
<dbReference type="PANTHER" id="PTHR18895">
    <property type="entry name" value="HEMK METHYLTRANSFERASE"/>
    <property type="match status" value="1"/>
</dbReference>
<dbReference type="Proteomes" id="UP000503462">
    <property type="component" value="Chromosome 5"/>
</dbReference>
<evidence type="ECO:0000256" key="1">
    <source>
        <dbReference type="ARBA" id="ARBA00022603"/>
    </source>
</evidence>
<dbReference type="AlphaFoldDB" id="A0A6H0Y597"/>
<dbReference type="InterPro" id="IPR040758">
    <property type="entry name" value="PrmC_N"/>
</dbReference>
<protein>
    <recommendedName>
        <fullName evidence="4">Release factor glutamine methyltransferase N-terminal domain-containing protein</fullName>
    </recommendedName>
</protein>
<dbReference type="GO" id="GO:0005739">
    <property type="term" value="C:mitochondrion"/>
    <property type="evidence" value="ECO:0007669"/>
    <property type="project" value="TreeGrafter"/>
</dbReference>
<proteinExistence type="predicted"/>
<keyword evidence="6" id="KW-1185">Reference proteome</keyword>
<dbReference type="GO" id="GO:0003676">
    <property type="term" value="F:nucleic acid binding"/>
    <property type="evidence" value="ECO:0007669"/>
    <property type="project" value="InterPro"/>
</dbReference>
<dbReference type="SUPFAM" id="SSF53335">
    <property type="entry name" value="S-adenosyl-L-methionine-dependent methyltransferases"/>
    <property type="match status" value="1"/>
</dbReference>
<evidence type="ECO:0000313" key="5">
    <source>
        <dbReference type="EMBL" id="QIX02136.1"/>
    </source>
</evidence>
<dbReference type="Gene3D" id="1.10.8.10">
    <property type="entry name" value="DNA helicase RuvA subunit, C-terminal domain"/>
    <property type="match status" value="1"/>
</dbReference>
<keyword evidence="1" id="KW-0489">Methyltransferase</keyword>
<evidence type="ECO:0000259" key="4">
    <source>
        <dbReference type="Pfam" id="PF17827"/>
    </source>
</evidence>
<keyword evidence="2" id="KW-0808">Transferase</keyword>
<dbReference type="PANTHER" id="PTHR18895:SF74">
    <property type="entry name" value="MTRF1L RELEASE FACTOR GLUTAMINE METHYLTRANSFERASE"/>
    <property type="match status" value="1"/>
</dbReference>
<name>A0A6H0Y597_9PEZI</name>
<evidence type="ECO:0000256" key="3">
    <source>
        <dbReference type="ARBA" id="ARBA00022691"/>
    </source>
</evidence>
<dbReference type="NCBIfam" id="TIGR00536">
    <property type="entry name" value="hemK_fam"/>
    <property type="match status" value="1"/>
</dbReference>
<evidence type="ECO:0000256" key="2">
    <source>
        <dbReference type="ARBA" id="ARBA00022679"/>
    </source>
</evidence>
<dbReference type="GO" id="GO:0008276">
    <property type="term" value="F:protein methyltransferase activity"/>
    <property type="evidence" value="ECO:0007669"/>
    <property type="project" value="InterPro"/>
</dbReference>
<keyword evidence="3" id="KW-0949">S-adenosyl-L-methionine</keyword>
<dbReference type="Pfam" id="PF17827">
    <property type="entry name" value="PrmC_N"/>
    <property type="match status" value="1"/>
</dbReference>
<dbReference type="OrthoDB" id="269872at2759"/>
<feature type="domain" description="Release factor glutamine methyltransferase N-terminal" evidence="4">
    <location>
        <begin position="46"/>
        <end position="76"/>
    </location>
</feature>
<accession>A0A6H0Y597</accession>
<dbReference type="Gene3D" id="3.40.50.150">
    <property type="entry name" value="Vaccinia Virus protein VP39"/>
    <property type="match status" value="1"/>
</dbReference>
<dbReference type="PROSITE" id="PS00092">
    <property type="entry name" value="N6_MTASE"/>
    <property type="match status" value="1"/>
</dbReference>
<dbReference type="InterPro" id="IPR004556">
    <property type="entry name" value="HemK-like"/>
</dbReference>
<dbReference type="InterPro" id="IPR029063">
    <property type="entry name" value="SAM-dependent_MTases_sf"/>
</dbReference>
<dbReference type="InterPro" id="IPR050320">
    <property type="entry name" value="N5-glutamine_MTase"/>
</dbReference>
<organism evidence="5 6">
    <name type="scientific">Peltaster fructicola</name>
    <dbReference type="NCBI Taxonomy" id="286661"/>
    <lineage>
        <taxon>Eukaryota</taxon>
        <taxon>Fungi</taxon>
        <taxon>Dikarya</taxon>
        <taxon>Ascomycota</taxon>
        <taxon>Pezizomycotina</taxon>
        <taxon>Dothideomycetes</taxon>
        <taxon>Dothideomycetes incertae sedis</taxon>
        <taxon>Peltaster</taxon>
    </lineage>
</organism>
<evidence type="ECO:0000313" key="6">
    <source>
        <dbReference type="Proteomes" id="UP000503462"/>
    </source>
</evidence>
<reference evidence="5 6" key="1">
    <citation type="journal article" date="2016" name="Sci. Rep.">
        <title>Peltaster fructicola genome reveals evolution from an invasive phytopathogen to an ectophytic parasite.</title>
        <authorList>
            <person name="Xu C."/>
            <person name="Chen H."/>
            <person name="Gleason M.L."/>
            <person name="Xu J.R."/>
            <person name="Liu H."/>
            <person name="Zhang R."/>
            <person name="Sun G."/>
        </authorList>
    </citation>
    <scope>NUCLEOTIDE SEQUENCE [LARGE SCALE GENOMIC DNA]</scope>
    <source>
        <strain evidence="5 6">LNHT1506</strain>
    </source>
</reference>
<gene>
    <name evidence="5" type="ORF">AMS68_007653</name>
</gene>